<dbReference type="GO" id="GO:0052689">
    <property type="term" value="F:carboxylic ester hydrolase activity"/>
    <property type="evidence" value="ECO:0007669"/>
    <property type="project" value="UniProtKB-KW"/>
</dbReference>
<keyword evidence="6" id="KW-0812">Transmembrane</keyword>
<feature type="transmembrane region" description="Helical" evidence="6">
    <location>
        <begin position="12"/>
        <end position="34"/>
    </location>
</feature>
<protein>
    <recommendedName>
        <fullName evidence="9">Cutinase</fullName>
    </recommendedName>
</protein>
<accession>A0A840EVF5</accession>
<dbReference type="PANTHER" id="PTHR33630">
    <property type="entry name" value="CUTINASE RV1984C-RELATED-RELATED"/>
    <property type="match status" value="1"/>
</dbReference>
<dbReference type="InterPro" id="IPR029058">
    <property type="entry name" value="AB_hydrolase_fold"/>
</dbReference>
<evidence type="ECO:0000256" key="4">
    <source>
        <dbReference type="ARBA" id="ARBA00023157"/>
    </source>
</evidence>
<dbReference type="SUPFAM" id="SSF53474">
    <property type="entry name" value="alpha/beta-Hydrolases"/>
    <property type="match status" value="1"/>
</dbReference>
<evidence type="ECO:0008006" key="9">
    <source>
        <dbReference type="Google" id="ProtNLM"/>
    </source>
</evidence>
<feature type="region of interest" description="Disordered" evidence="5">
    <location>
        <begin position="42"/>
        <end position="66"/>
    </location>
</feature>
<evidence type="ECO:0000256" key="3">
    <source>
        <dbReference type="ARBA" id="ARBA00022801"/>
    </source>
</evidence>
<dbReference type="SMART" id="SM01110">
    <property type="entry name" value="Cutinase"/>
    <property type="match status" value="1"/>
</dbReference>
<reference evidence="7 8" key="1">
    <citation type="submission" date="2020-08" db="EMBL/GenBank/DDBJ databases">
        <title>Sequencing the genomes of 1000 actinobacteria strains.</title>
        <authorList>
            <person name="Klenk H.-P."/>
        </authorList>
    </citation>
    <scope>NUCLEOTIDE SEQUENCE [LARGE SCALE GENOMIC DNA]</scope>
    <source>
        <strain evidence="7 8">DSM 45298</strain>
    </source>
</reference>
<keyword evidence="8" id="KW-1185">Reference proteome</keyword>
<dbReference type="Pfam" id="PF01083">
    <property type="entry name" value="Cutinase"/>
    <property type="match status" value="1"/>
</dbReference>
<dbReference type="Proteomes" id="UP000551501">
    <property type="component" value="Unassembled WGS sequence"/>
</dbReference>
<dbReference type="RefSeq" id="WP_183369512.1">
    <property type="nucleotide sequence ID" value="NZ_BAABHL010000128.1"/>
</dbReference>
<dbReference type="Gene3D" id="3.40.50.1820">
    <property type="entry name" value="alpha/beta hydrolase"/>
    <property type="match status" value="1"/>
</dbReference>
<sequence>MSAQKSPLRRLGRIALILGGLAVVAIVLIAILVFQMLKPPPPHPGGPTSEPPSTGAPNRPGTQPADCSNVLALVVPGTWESKAGDDPHTPTANKRSLMLRVSSNLQKQFSESEADVYTVPYMAQFRNPTNLGDRQGTYDASRAQGTKRAKEKIEKTHAHCPLTKYVLMGFSQGAVIVGDIASDIGNGRGPIPKQDQDLVIGVGLIADGRRQSGEQQDVGPSPDGIGAEVSLGGVGSLVPGTTMTGARDGGFGALTDRTYSICAKGDLICDSPTVTSPLKAIGQFANAVNNPVHAMYATSRYWDLDGATATQWMLGWASKLIREAN</sequence>
<keyword evidence="2" id="KW-0719">Serine esterase</keyword>
<evidence type="ECO:0000256" key="1">
    <source>
        <dbReference type="ARBA" id="ARBA00007534"/>
    </source>
</evidence>
<proteinExistence type="inferred from homology"/>
<dbReference type="PANTHER" id="PTHR33630:SF9">
    <property type="entry name" value="CUTINASE 4"/>
    <property type="match status" value="1"/>
</dbReference>
<comment type="caution">
    <text evidence="7">The sequence shown here is derived from an EMBL/GenBank/DDBJ whole genome shotgun (WGS) entry which is preliminary data.</text>
</comment>
<feature type="compositionally biased region" description="Low complexity" evidence="5">
    <location>
        <begin position="46"/>
        <end position="57"/>
    </location>
</feature>
<keyword evidence="3" id="KW-0378">Hydrolase</keyword>
<evidence type="ECO:0000256" key="2">
    <source>
        <dbReference type="ARBA" id="ARBA00022487"/>
    </source>
</evidence>
<evidence type="ECO:0000256" key="5">
    <source>
        <dbReference type="SAM" id="MobiDB-lite"/>
    </source>
</evidence>
<keyword evidence="6" id="KW-1133">Transmembrane helix</keyword>
<keyword evidence="4" id="KW-1015">Disulfide bond</keyword>
<dbReference type="EMBL" id="JACIFP010000001">
    <property type="protein sequence ID" value="MBB4134324.1"/>
    <property type="molecule type" value="Genomic_DNA"/>
</dbReference>
<evidence type="ECO:0000256" key="6">
    <source>
        <dbReference type="SAM" id="Phobius"/>
    </source>
</evidence>
<name>A0A840EVF5_9ACTN</name>
<evidence type="ECO:0000313" key="8">
    <source>
        <dbReference type="Proteomes" id="UP000551501"/>
    </source>
</evidence>
<comment type="similarity">
    <text evidence="1">Belongs to the cutinase family.</text>
</comment>
<organism evidence="7 8">
    <name type="scientific">Gordonia humi</name>
    <dbReference type="NCBI Taxonomy" id="686429"/>
    <lineage>
        <taxon>Bacteria</taxon>
        <taxon>Bacillati</taxon>
        <taxon>Actinomycetota</taxon>
        <taxon>Actinomycetes</taxon>
        <taxon>Mycobacteriales</taxon>
        <taxon>Gordoniaceae</taxon>
        <taxon>Gordonia</taxon>
    </lineage>
</organism>
<evidence type="ECO:0000313" key="7">
    <source>
        <dbReference type="EMBL" id="MBB4134324.1"/>
    </source>
</evidence>
<gene>
    <name evidence="7" type="ORF">BKA16_000876</name>
</gene>
<dbReference type="InterPro" id="IPR000675">
    <property type="entry name" value="Cutinase/axe"/>
</dbReference>
<dbReference type="AlphaFoldDB" id="A0A840EVF5"/>
<keyword evidence="6" id="KW-0472">Membrane</keyword>